<keyword evidence="2" id="KW-0863">Zinc-finger</keyword>
<dbReference type="Gene3D" id="3.30.40.10">
    <property type="entry name" value="Zinc/RING finger domain, C3HC4 (zinc finger)"/>
    <property type="match status" value="2"/>
</dbReference>
<evidence type="ECO:0000259" key="5">
    <source>
        <dbReference type="Pfam" id="PF00097"/>
    </source>
</evidence>
<dbReference type="GO" id="GO:0005634">
    <property type="term" value="C:nucleus"/>
    <property type="evidence" value="ECO:0007669"/>
    <property type="project" value="TreeGrafter"/>
</dbReference>
<dbReference type="InterPro" id="IPR017907">
    <property type="entry name" value="Znf_RING_CS"/>
</dbReference>
<evidence type="ECO:0000313" key="7">
    <source>
        <dbReference type="Proteomes" id="UP001164286"/>
    </source>
</evidence>
<dbReference type="EMBL" id="JAKWFO010000016">
    <property type="protein sequence ID" value="KAI9631866.1"/>
    <property type="molecule type" value="Genomic_DNA"/>
</dbReference>
<keyword evidence="1" id="KW-0479">Metal-binding</keyword>
<comment type="caution">
    <text evidence="6">The sequence shown here is derived from an EMBL/GenBank/DDBJ whole genome shotgun (WGS) entry which is preliminary data.</text>
</comment>
<dbReference type="Proteomes" id="UP001164286">
    <property type="component" value="Unassembled WGS sequence"/>
</dbReference>
<protein>
    <recommendedName>
        <fullName evidence="5">Zinc finger C3HC4 RING-type domain-containing protein</fullName>
    </recommendedName>
</protein>
<feature type="compositionally biased region" description="Polar residues" evidence="4">
    <location>
        <begin position="243"/>
        <end position="253"/>
    </location>
</feature>
<reference evidence="6" key="1">
    <citation type="journal article" date="2022" name="G3 (Bethesda)">
        <title>High quality genome of the basidiomycete yeast Dioszegia hungarica PDD-24b-2 isolated from cloud water.</title>
        <authorList>
            <person name="Jarrige D."/>
            <person name="Haridas S."/>
            <person name="Bleykasten-Grosshans C."/>
            <person name="Joly M."/>
            <person name="Nadalig T."/>
            <person name="Sancelme M."/>
            <person name="Vuilleumier S."/>
            <person name="Grigoriev I.V."/>
            <person name="Amato P."/>
            <person name="Bringel F."/>
        </authorList>
    </citation>
    <scope>NUCLEOTIDE SEQUENCE</scope>
    <source>
        <strain evidence="6">PDD-24b-2</strain>
    </source>
</reference>
<sequence length="332" mass="35713">MVASHAKHATTQSTLTYAERAKLKASSGSRRIGGESFKPYDHCHLCLSLLVSPVSCSRGHMYCRECAVADLIQQKVGIESQKREMERWLAKEEGERAAARQAARERVVRDFEKGMGVGWVGAGGGGSAGKAVAGAPAETGRKKGVEELMKEAEDRAMAKIEAEQVEQRKAKLPAFWLPSLAPEGRVGPIKDVKVQALCHFGGEPHPISRKTLLPVILHYPTASKTAHCPSCSRELNNTVPSVLLTSRQPASTTAETEDRPKKKKKADKEEPLVCGHVFCKSCADSMIRPAGRCSVCEAKIEPEGIIPIGKEGTGFAAAGGSEVKSSSIVFRV</sequence>
<evidence type="ECO:0000256" key="2">
    <source>
        <dbReference type="ARBA" id="ARBA00022771"/>
    </source>
</evidence>
<dbReference type="GO" id="GO:0008270">
    <property type="term" value="F:zinc ion binding"/>
    <property type="evidence" value="ECO:0007669"/>
    <property type="project" value="UniProtKB-KW"/>
</dbReference>
<feature type="region of interest" description="Disordered" evidence="4">
    <location>
        <begin position="243"/>
        <end position="266"/>
    </location>
</feature>
<dbReference type="PROSITE" id="PS00518">
    <property type="entry name" value="ZF_RING_1"/>
    <property type="match status" value="1"/>
</dbReference>
<name>A0AA38H1G7_9TREE</name>
<organism evidence="6 7">
    <name type="scientific">Dioszegia hungarica</name>
    <dbReference type="NCBI Taxonomy" id="4972"/>
    <lineage>
        <taxon>Eukaryota</taxon>
        <taxon>Fungi</taxon>
        <taxon>Dikarya</taxon>
        <taxon>Basidiomycota</taxon>
        <taxon>Agaricomycotina</taxon>
        <taxon>Tremellomycetes</taxon>
        <taxon>Tremellales</taxon>
        <taxon>Bulleribasidiaceae</taxon>
        <taxon>Dioszegia</taxon>
    </lineage>
</organism>
<evidence type="ECO:0000256" key="4">
    <source>
        <dbReference type="SAM" id="MobiDB-lite"/>
    </source>
</evidence>
<dbReference type="Pfam" id="PF00097">
    <property type="entry name" value="zf-C3HC4"/>
    <property type="match status" value="1"/>
</dbReference>
<keyword evidence="3" id="KW-0862">Zinc</keyword>
<evidence type="ECO:0000256" key="3">
    <source>
        <dbReference type="ARBA" id="ARBA00022833"/>
    </source>
</evidence>
<feature type="domain" description="Zinc finger C3HC4 RING-type" evidence="5">
    <location>
        <begin position="269"/>
        <end position="296"/>
    </location>
</feature>
<proteinExistence type="predicted"/>
<accession>A0AA38H1G7</accession>
<dbReference type="InterPro" id="IPR013083">
    <property type="entry name" value="Znf_RING/FYVE/PHD"/>
</dbReference>
<dbReference type="PANTHER" id="PTHR13063">
    <property type="entry name" value="ENOS INTERACTING PROTEIN"/>
    <property type="match status" value="1"/>
</dbReference>
<dbReference type="PANTHER" id="PTHR13063:SF10">
    <property type="entry name" value="NITRIC OXIDE SYNTHASE-INTERACTING PROTEIN"/>
    <property type="match status" value="1"/>
</dbReference>
<evidence type="ECO:0000256" key="1">
    <source>
        <dbReference type="ARBA" id="ARBA00022723"/>
    </source>
</evidence>
<dbReference type="SUPFAM" id="SSF57850">
    <property type="entry name" value="RING/U-box"/>
    <property type="match status" value="2"/>
</dbReference>
<dbReference type="AlphaFoldDB" id="A0AA38H1G7"/>
<dbReference type="InterPro" id="IPR018957">
    <property type="entry name" value="Znf_C3HC4_RING-type"/>
</dbReference>
<evidence type="ECO:0000313" key="6">
    <source>
        <dbReference type="EMBL" id="KAI9631866.1"/>
    </source>
</evidence>
<dbReference type="InterPro" id="IPR016818">
    <property type="entry name" value="NOSIP"/>
</dbReference>
<keyword evidence="7" id="KW-1185">Reference proteome</keyword>
<dbReference type="RefSeq" id="XP_052941643.1">
    <property type="nucleotide sequence ID" value="XM_053091587.1"/>
</dbReference>
<dbReference type="GO" id="GO:0061630">
    <property type="term" value="F:ubiquitin protein ligase activity"/>
    <property type="evidence" value="ECO:0007669"/>
    <property type="project" value="InterPro"/>
</dbReference>
<gene>
    <name evidence="6" type="ORF">MKK02DRAFT_41497</name>
</gene>
<feature type="compositionally biased region" description="Basic and acidic residues" evidence="4">
    <location>
        <begin position="256"/>
        <end position="266"/>
    </location>
</feature>
<dbReference type="GeneID" id="77730792"/>